<dbReference type="AlphaFoldDB" id="A0AB73P4G5"/>
<protein>
    <submittedName>
        <fullName evidence="1">Uncharacterized protein</fullName>
    </submittedName>
</protein>
<dbReference type="RefSeq" id="WP_087795853.1">
    <property type="nucleotide sequence ID" value="NZ_CAWNET010000021.1"/>
</dbReference>
<dbReference type="Proteomes" id="UP000195840">
    <property type="component" value="Unassembled WGS sequence"/>
</dbReference>
<sequence>MSKTKSTELKDLKTQLDIVNAKLRHLVIENSSLIDTSARELSNSWLLFRTFLGAQIALHCLQLNNMSEAQRWLDGTIEGAIDESSLEIPADISISDLQVWFDKKMVGNITHAKAVDIIKAEVPVTTQALLTSNHLFQPWRSFVTHDDISALKRFTECCDDPDSGGHDLEPEQVQRLIVIGVLRKIKRNYHETTDFGDYVISAVKRGE</sequence>
<dbReference type="EMBL" id="NHOG01000028">
    <property type="protein sequence ID" value="OVZ77666.1"/>
    <property type="molecule type" value="Genomic_DNA"/>
</dbReference>
<gene>
    <name evidence="1" type="ORF">CBW52_20135</name>
</gene>
<keyword evidence="2" id="KW-1185">Reference proteome</keyword>
<proteinExistence type="predicted"/>
<comment type="caution">
    <text evidence="1">The sequence shown here is derived from an EMBL/GenBank/DDBJ whole genome shotgun (WGS) entry which is preliminary data.</text>
</comment>
<reference evidence="1 2" key="1">
    <citation type="submission" date="2017-05" db="EMBL/GenBank/DDBJ databases">
        <title>Whole genome sequencing of Yersinia kristensenii.</title>
        <authorList>
            <person name="Campioni F."/>
        </authorList>
    </citation>
    <scope>NUCLEOTIDE SEQUENCE [LARGE SCALE GENOMIC DNA]</scope>
    <source>
        <strain evidence="1 2">CFSAN060538</strain>
    </source>
</reference>
<name>A0AB73P4G5_YERKR</name>
<evidence type="ECO:0000313" key="1">
    <source>
        <dbReference type="EMBL" id="OVZ77666.1"/>
    </source>
</evidence>
<evidence type="ECO:0000313" key="2">
    <source>
        <dbReference type="Proteomes" id="UP000195840"/>
    </source>
</evidence>
<organism evidence="1 2">
    <name type="scientific">Yersinia kristensenii</name>
    <dbReference type="NCBI Taxonomy" id="28152"/>
    <lineage>
        <taxon>Bacteria</taxon>
        <taxon>Pseudomonadati</taxon>
        <taxon>Pseudomonadota</taxon>
        <taxon>Gammaproteobacteria</taxon>
        <taxon>Enterobacterales</taxon>
        <taxon>Yersiniaceae</taxon>
        <taxon>Yersinia</taxon>
    </lineage>
</organism>
<accession>A0AB73P4G5</accession>